<dbReference type="EMBL" id="JBHUEM010000014">
    <property type="protein sequence ID" value="MFD1737010.1"/>
    <property type="molecule type" value="Genomic_DNA"/>
</dbReference>
<keyword evidence="2" id="KW-1185">Reference proteome</keyword>
<dbReference type="PROSITE" id="PS51257">
    <property type="entry name" value="PROKAR_LIPOPROTEIN"/>
    <property type="match status" value="1"/>
</dbReference>
<proteinExistence type="predicted"/>
<comment type="caution">
    <text evidence="1">The sequence shown here is derived from an EMBL/GenBank/DDBJ whole genome shotgun (WGS) entry which is preliminary data.</text>
</comment>
<organism evidence="1 2">
    <name type="scientific">Bacillus salitolerans</name>
    <dbReference type="NCBI Taxonomy" id="1437434"/>
    <lineage>
        <taxon>Bacteria</taxon>
        <taxon>Bacillati</taxon>
        <taxon>Bacillota</taxon>
        <taxon>Bacilli</taxon>
        <taxon>Bacillales</taxon>
        <taxon>Bacillaceae</taxon>
        <taxon>Bacillus</taxon>
    </lineage>
</organism>
<dbReference type="Proteomes" id="UP001597214">
    <property type="component" value="Unassembled WGS sequence"/>
</dbReference>
<accession>A0ABW4LPB7</accession>
<evidence type="ECO:0000313" key="2">
    <source>
        <dbReference type="Proteomes" id="UP001597214"/>
    </source>
</evidence>
<dbReference type="RefSeq" id="WP_377928201.1">
    <property type="nucleotide sequence ID" value="NZ_JBHUEM010000014.1"/>
</dbReference>
<sequence length="326" mass="37244">MNKLTYSLILLLATFGCETNVIEPIIKEPVKEQEPEVKEESPKLRCSPCLDSPEEWGGKSDQAFPEDGQFWATDRPVKKEKIAYGILGHNILLNTNMTITNYELDTTLPTIPQELPVYIQGSYPAHHKELLKTFTPYADVLEYHPSYSGIYFAGLNPLTGPMEKPTEQKILQRAKEILGELRMPDTNTSSIIQSANGGWTTIFYRSINGYKVYVDKPLIVWFDKEGSALGLAGRRRPIIEESLYPTRSPEEAWKNLRDGKGIHPYINNFAPEWNNNNDRFTITEVEVAYHEQQPTEPRQVLQPYYVFKNKEGQAIYIPAIADPYVE</sequence>
<gene>
    <name evidence="1" type="ORF">ACFSCX_10590</name>
</gene>
<evidence type="ECO:0000313" key="1">
    <source>
        <dbReference type="EMBL" id="MFD1737010.1"/>
    </source>
</evidence>
<reference evidence="2" key="1">
    <citation type="journal article" date="2019" name="Int. J. Syst. Evol. Microbiol.">
        <title>The Global Catalogue of Microorganisms (GCM) 10K type strain sequencing project: providing services to taxonomists for standard genome sequencing and annotation.</title>
        <authorList>
            <consortium name="The Broad Institute Genomics Platform"/>
            <consortium name="The Broad Institute Genome Sequencing Center for Infectious Disease"/>
            <person name="Wu L."/>
            <person name="Ma J."/>
        </authorList>
    </citation>
    <scope>NUCLEOTIDE SEQUENCE [LARGE SCALE GENOMIC DNA]</scope>
    <source>
        <strain evidence="2">CCUG 49339</strain>
    </source>
</reference>
<protein>
    <submittedName>
        <fullName evidence="1">Uncharacterized protein</fullName>
    </submittedName>
</protein>
<name>A0ABW4LPB7_9BACI</name>